<evidence type="ECO:0000256" key="1">
    <source>
        <dbReference type="SAM" id="Phobius"/>
    </source>
</evidence>
<keyword evidence="1" id="KW-1133">Transmembrane helix</keyword>
<dbReference type="EMBL" id="LAZR01001119">
    <property type="protein sequence ID" value="KKN50350.1"/>
    <property type="molecule type" value="Genomic_DNA"/>
</dbReference>
<evidence type="ECO:0008006" key="3">
    <source>
        <dbReference type="Google" id="ProtNLM"/>
    </source>
</evidence>
<keyword evidence="1" id="KW-0472">Membrane</keyword>
<protein>
    <recommendedName>
        <fullName evidence="3">PepSY domain-containing protein</fullName>
    </recommendedName>
</protein>
<comment type="caution">
    <text evidence="2">The sequence shown here is derived from an EMBL/GenBank/DDBJ whole genome shotgun (WGS) entry which is preliminary data.</text>
</comment>
<proteinExistence type="predicted"/>
<accession>A0A0F9R179</accession>
<feature type="transmembrane region" description="Helical" evidence="1">
    <location>
        <begin position="21"/>
        <end position="40"/>
    </location>
</feature>
<sequence>MISFTRSRQTRRKFLRLSHRYIGVVSAVFLILIAATGTAINHLKDVGMEDSVLTWPPLLRWYGLSNGPQEIVSFNTDSGVLVSWMNSQLFLGKEPLQLEQIVDSPLLGIVEGPGFLAAATSDSITLLTRTGVLIDRLGQENLPGRIRKFGSKADSFFIDTPNGQFRTTSSFLSWTQAPSVNEQVAWSSQRPTPAAVRKQLLDTYQGGGISLQQFLLDLHSGRILGIGPWISDLSALAILLLAISGIINWRRLPR</sequence>
<reference evidence="2" key="1">
    <citation type="journal article" date="2015" name="Nature">
        <title>Complex archaea that bridge the gap between prokaryotes and eukaryotes.</title>
        <authorList>
            <person name="Spang A."/>
            <person name="Saw J.H."/>
            <person name="Jorgensen S.L."/>
            <person name="Zaremba-Niedzwiedzka K."/>
            <person name="Martijn J."/>
            <person name="Lind A.E."/>
            <person name="van Eijk R."/>
            <person name="Schleper C."/>
            <person name="Guy L."/>
            <person name="Ettema T.J."/>
        </authorList>
    </citation>
    <scope>NUCLEOTIDE SEQUENCE</scope>
</reference>
<dbReference type="AlphaFoldDB" id="A0A0F9R179"/>
<organism evidence="2">
    <name type="scientific">marine sediment metagenome</name>
    <dbReference type="NCBI Taxonomy" id="412755"/>
    <lineage>
        <taxon>unclassified sequences</taxon>
        <taxon>metagenomes</taxon>
        <taxon>ecological metagenomes</taxon>
    </lineage>
</organism>
<name>A0A0F9R179_9ZZZZ</name>
<feature type="transmembrane region" description="Helical" evidence="1">
    <location>
        <begin position="229"/>
        <end position="249"/>
    </location>
</feature>
<gene>
    <name evidence="2" type="ORF">LCGC14_0633650</name>
</gene>
<evidence type="ECO:0000313" key="2">
    <source>
        <dbReference type="EMBL" id="KKN50350.1"/>
    </source>
</evidence>
<keyword evidence="1" id="KW-0812">Transmembrane</keyword>